<name>F6EYH6_SPHCR</name>
<reference evidence="3 4" key="1">
    <citation type="submission" date="2011-05" db="EMBL/GenBank/DDBJ databases">
        <title>Complete sequence of chromosome 1 of Sphingobium chlorophenolicum L-1.</title>
        <authorList>
            <consortium name="US DOE Joint Genome Institute"/>
            <person name="Lucas S."/>
            <person name="Han J."/>
            <person name="Lapidus A."/>
            <person name="Cheng J.-F."/>
            <person name="Goodwin L."/>
            <person name="Pitluck S."/>
            <person name="Peters L."/>
            <person name="Daligault H."/>
            <person name="Han C."/>
            <person name="Tapia R."/>
            <person name="Land M."/>
            <person name="Hauser L."/>
            <person name="Kyrpides N."/>
            <person name="Ivanova N."/>
            <person name="Pagani I."/>
            <person name="Turner P."/>
            <person name="Copley S."/>
            <person name="Woyke T."/>
        </authorList>
    </citation>
    <scope>NUCLEOTIDE SEQUENCE [LARGE SCALE GENOMIC DNA]</scope>
    <source>
        <strain evidence="3 4">L-1</strain>
    </source>
</reference>
<dbReference type="STRING" id="690566.Sphch_1490"/>
<accession>F6EYH6</accession>
<keyword evidence="2" id="KW-0812">Transmembrane</keyword>
<dbReference type="EMBL" id="CP002798">
    <property type="protein sequence ID" value="AEG49178.1"/>
    <property type="molecule type" value="Genomic_DNA"/>
</dbReference>
<feature type="region of interest" description="Disordered" evidence="1">
    <location>
        <begin position="85"/>
        <end position="123"/>
    </location>
</feature>
<feature type="compositionally biased region" description="Polar residues" evidence="1">
    <location>
        <begin position="91"/>
        <end position="108"/>
    </location>
</feature>
<proteinExistence type="predicted"/>
<protein>
    <submittedName>
        <fullName evidence="3">Conjugal transfer protein TrbC</fullName>
    </submittedName>
</protein>
<dbReference type="InterPro" id="IPR007039">
    <property type="entry name" value="TrbC/VirB2"/>
</dbReference>
<dbReference type="Proteomes" id="UP000007150">
    <property type="component" value="Chromosome 1"/>
</dbReference>
<feature type="transmembrane region" description="Helical" evidence="2">
    <location>
        <begin position="57"/>
        <end position="75"/>
    </location>
</feature>
<sequence>MNDASIYADGHSLEAAALWIQGLILGQVGTSIAVLAIAIIGLNMLRGTLWARDGVRSLLGCFILFGAPAIAHGLMGTLPRSTGPEVIVPFQPSTPIPQQANQSPSQINPFDPYAGHPLHNNSQ</sequence>
<feature type="transmembrane region" description="Helical" evidence="2">
    <location>
        <begin position="20"/>
        <end position="45"/>
    </location>
</feature>
<dbReference type="KEGG" id="sch:Sphch_1490"/>
<evidence type="ECO:0000313" key="4">
    <source>
        <dbReference type="Proteomes" id="UP000007150"/>
    </source>
</evidence>
<evidence type="ECO:0000313" key="3">
    <source>
        <dbReference type="EMBL" id="AEG49178.1"/>
    </source>
</evidence>
<evidence type="ECO:0000256" key="2">
    <source>
        <dbReference type="SAM" id="Phobius"/>
    </source>
</evidence>
<dbReference type="HOGENOM" id="CLU_2013778_0_0_5"/>
<organism evidence="3 4">
    <name type="scientific">Sphingobium chlorophenolicum L-1</name>
    <dbReference type="NCBI Taxonomy" id="690566"/>
    <lineage>
        <taxon>Bacteria</taxon>
        <taxon>Pseudomonadati</taxon>
        <taxon>Pseudomonadota</taxon>
        <taxon>Alphaproteobacteria</taxon>
        <taxon>Sphingomonadales</taxon>
        <taxon>Sphingomonadaceae</taxon>
        <taxon>Sphingobium</taxon>
    </lineage>
</organism>
<dbReference type="Pfam" id="PF04956">
    <property type="entry name" value="TrbC"/>
    <property type="match status" value="1"/>
</dbReference>
<evidence type="ECO:0000256" key="1">
    <source>
        <dbReference type="SAM" id="MobiDB-lite"/>
    </source>
</evidence>
<dbReference type="RefSeq" id="WP_013847438.1">
    <property type="nucleotide sequence ID" value="NC_015593.1"/>
</dbReference>
<keyword evidence="4" id="KW-1185">Reference proteome</keyword>
<keyword evidence="2" id="KW-0472">Membrane</keyword>
<keyword evidence="2" id="KW-1133">Transmembrane helix</keyword>
<gene>
    <name evidence="3" type="ORF">Sphch_1490</name>
</gene>
<dbReference type="AlphaFoldDB" id="F6EYH6"/>